<feature type="domain" description="RNA polymerase sigma-70 region 4" evidence="7">
    <location>
        <begin position="130"/>
        <end position="169"/>
    </location>
</feature>
<dbReference type="Pfam" id="PF04542">
    <property type="entry name" value="Sigma70_r2"/>
    <property type="match status" value="1"/>
</dbReference>
<dbReference type="GO" id="GO:0016987">
    <property type="term" value="F:sigma factor activity"/>
    <property type="evidence" value="ECO:0007669"/>
    <property type="project" value="UniProtKB-KW"/>
</dbReference>
<dbReference type="SUPFAM" id="SSF88946">
    <property type="entry name" value="Sigma2 domain of RNA polymerase sigma factors"/>
    <property type="match status" value="1"/>
</dbReference>
<proteinExistence type="inferred from homology"/>
<dbReference type="STRING" id="1798550.A2927_00170"/>
<sequence>MKETQDFQEKILLLKVSQGDSDAFGIFFDRYSKKIYRFIYYKVPIVEVAEDLTSQCFLKVWEQISTGMKIRRIRAWIYRLARNLVNDYYRGREKEELPLIYPEQLDGEILKFNPDEELDLKQLEKILFILKGEAREIIALRYIEELSIGEIAKIVDKSQANIRVIIHRA</sequence>
<dbReference type="Pfam" id="PF04545">
    <property type="entry name" value="Sigma70_r4"/>
    <property type="match status" value="1"/>
</dbReference>
<dbReference type="EMBL" id="MHKL01000001">
    <property type="protein sequence ID" value="OGY90064.1"/>
    <property type="molecule type" value="Genomic_DNA"/>
</dbReference>
<dbReference type="Gene3D" id="1.10.1740.10">
    <property type="match status" value="1"/>
</dbReference>
<keyword evidence="3" id="KW-0731">Sigma factor</keyword>
<dbReference type="InterPro" id="IPR013325">
    <property type="entry name" value="RNA_pol_sigma_r2"/>
</dbReference>
<dbReference type="InterPro" id="IPR013324">
    <property type="entry name" value="RNA_pol_sigma_r3/r4-like"/>
</dbReference>
<dbReference type="InterPro" id="IPR039425">
    <property type="entry name" value="RNA_pol_sigma-70-like"/>
</dbReference>
<dbReference type="CDD" id="cd06171">
    <property type="entry name" value="Sigma70_r4"/>
    <property type="match status" value="1"/>
</dbReference>
<feature type="domain" description="RNA polymerase sigma-70 region 2" evidence="6">
    <location>
        <begin position="28"/>
        <end position="93"/>
    </location>
</feature>
<dbReference type="GO" id="GO:0006352">
    <property type="term" value="P:DNA-templated transcription initiation"/>
    <property type="evidence" value="ECO:0007669"/>
    <property type="project" value="InterPro"/>
</dbReference>
<comment type="similarity">
    <text evidence="1">Belongs to the sigma-70 factor family. ECF subfamily.</text>
</comment>
<keyword evidence="2" id="KW-0805">Transcription regulation</keyword>
<dbReference type="InterPro" id="IPR036388">
    <property type="entry name" value="WH-like_DNA-bd_sf"/>
</dbReference>
<comment type="caution">
    <text evidence="8">The sequence shown here is derived from an EMBL/GenBank/DDBJ whole genome shotgun (WGS) entry which is preliminary data.</text>
</comment>
<evidence type="ECO:0000256" key="5">
    <source>
        <dbReference type="ARBA" id="ARBA00023163"/>
    </source>
</evidence>
<name>A0A1G2BLK6_9BACT</name>
<feature type="non-terminal residue" evidence="8">
    <location>
        <position position="169"/>
    </location>
</feature>
<keyword evidence="5" id="KW-0804">Transcription</keyword>
<dbReference type="SUPFAM" id="SSF88659">
    <property type="entry name" value="Sigma3 and sigma4 domains of RNA polymerase sigma factors"/>
    <property type="match status" value="1"/>
</dbReference>
<dbReference type="InterPro" id="IPR014284">
    <property type="entry name" value="RNA_pol_sigma-70_dom"/>
</dbReference>
<evidence type="ECO:0000259" key="6">
    <source>
        <dbReference type="Pfam" id="PF04542"/>
    </source>
</evidence>
<evidence type="ECO:0000256" key="2">
    <source>
        <dbReference type="ARBA" id="ARBA00023015"/>
    </source>
</evidence>
<keyword evidence="4" id="KW-0238">DNA-binding</keyword>
<dbReference type="InterPro" id="IPR007630">
    <property type="entry name" value="RNA_pol_sigma70_r4"/>
</dbReference>
<dbReference type="Proteomes" id="UP000178849">
    <property type="component" value="Unassembled WGS sequence"/>
</dbReference>
<dbReference type="InterPro" id="IPR007627">
    <property type="entry name" value="RNA_pol_sigma70_r2"/>
</dbReference>
<accession>A0A1G2BLK6</accession>
<evidence type="ECO:0000256" key="3">
    <source>
        <dbReference type="ARBA" id="ARBA00023082"/>
    </source>
</evidence>
<reference evidence="8 9" key="1">
    <citation type="journal article" date="2016" name="Nat. Commun.">
        <title>Thousands of microbial genomes shed light on interconnected biogeochemical processes in an aquifer system.</title>
        <authorList>
            <person name="Anantharaman K."/>
            <person name="Brown C.T."/>
            <person name="Hug L.A."/>
            <person name="Sharon I."/>
            <person name="Castelle C.J."/>
            <person name="Probst A.J."/>
            <person name="Thomas B.C."/>
            <person name="Singh A."/>
            <person name="Wilkins M.J."/>
            <person name="Karaoz U."/>
            <person name="Brodie E.L."/>
            <person name="Williams K.H."/>
            <person name="Hubbard S.S."/>
            <person name="Banfield J.F."/>
        </authorList>
    </citation>
    <scope>NUCLEOTIDE SEQUENCE [LARGE SCALE GENOMIC DNA]</scope>
</reference>
<dbReference type="PANTHER" id="PTHR43133">
    <property type="entry name" value="RNA POLYMERASE ECF-TYPE SIGMA FACTO"/>
    <property type="match status" value="1"/>
</dbReference>
<dbReference type="AlphaFoldDB" id="A0A1G2BLK6"/>
<evidence type="ECO:0000259" key="7">
    <source>
        <dbReference type="Pfam" id="PF04545"/>
    </source>
</evidence>
<dbReference type="NCBIfam" id="TIGR02937">
    <property type="entry name" value="sigma70-ECF"/>
    <property type="match status" value="1"/>
</dbReference>
<evidence type="ECO:0000256" key="1">
    <source>
        <dbReference type="ARBA" id="ARBA00010641"/>
    </source>
</evidence>
<protein>
    <recommendedName>
        <fullName evidence="10">RNA polymerase sigma-70 region 2 domain-containing protein</fullName>
    </recommendedName>
</protein>
<evidence type="ECO:0000256" key="4">
    <source>
        <dbReference type="ARBA" id="ARBA00023125"/>
    </source>
</evidence>
<dbReference type="PANTHER" id="PTHR43133:SF57">
    <property type="entry name" value="RNA POLYMERASE SIGMA-70 FACTOR"/>
    <property type="match status" value="1"/>
</dbReference>
<evidence type="ECO:0000313" key="8">
    <source>
        <dbReference type="EMBL" id="OGY90064.1"/>
    </source>
</evidence>
<evidence type="ECO:0008006" key="10">
    <source>
        <dbReference type="Google" id="ProtNLM"/>
    </source>
</evidence>
<gene>
    <name evidence="8" type="ORF">A2927_00170</name>
</gene>
<dbReference type="GO" id="GO:0003677">
    <property type="term" value="F:DNA binding"/>
    <property type="evidence" value="ECO:0007669"/>
    <property type="project" value="UniProtKB-KW"/>
</dbReference>
<dbReference type="Gene3D" id="1.10.10.10">
    <property type="entry name" value="Winged helix-like DNA-binding domain superfamily/Winged helix DNA-binding domain"/>
    <property type="match status" value="1"/>
</dbReference>
<organism evidence="8 9">
    <name type="scientific">Candidatus Komeilibacteria bacterium RIFCSPLOWO2_01_FULL_45_10</name>
    <dbReference type="NCBI Taxonomy" id="1798550"/>
    <lineage>
        <taxon>Bacteria</taxon>
        <taxon>Candidatus Komeiliibacteriota</taxon>
    </lineage>
</organism>
<evidence type="ECO:0000313" key="9">
    <source>
        <dbReference type="Proteomes" id="UP000178849"/>
    </source>
</evidence>